<organism evidence="2 3">
    <name type="scientific">Mycena albidolilacea</name>
    <dbReference type="NCBI Taxonomy" id="1033008"/>
    <lineage>
        <taxon>Eukaryota</taxon>
        <taxon>Fungi</taxon>
        <taxon>Dikarya</taxon>
        <taxon>Basidiomycota</taxon>
        <taxon>Agaricomycotina</taxon>
        <taxon>Agaricomycetes</taxon>
        <taxon>Agaricomycetidae</taxon>
        <taxon>Agaricales</taxon>
        <taxon>Marasmiineae</taxon>
        <taxon>Mycenaceae</taxon>
        <taxon>Mycena</taxon>
    </lineage>
</organism>
<protein>
    <recommendedName>
        <fullName evidence="1">CxC2-like cysteine cluster KDZ transposase-associated domain-containing protein</fullName>
    </recommendedName>
</protein>
<dbReference type="Proteomes" id="UP001218218">
    <property type="component" value="Unassembled WGS sequence"/>
</dbReference>
<evidence type="ECO:0000313" key="2">
    <source>
        <dbReference type="EMBL" id="KAJ7330561.1"/>
    </source>
</evidence>
<dbReference type="Pfam" id="PF18758">
    <property type="entry name" value="KDZ"/>
    <property type="match status" value="2"/>
</dbReference>
<comment type="caution">
    <text evidence="2">The sequence shown here is derived from an EMBL/GenBank/DDBJ whole genome shotgun (WGS) entry which is preliminary data.</text>
</comment>
<dbReference type="EMBL" id="JARIHO010000037">
    <property type="protein sequence ID" value="KAJ7330561.1"/>
    <property type="molecule type" value="Genomic_DNA"/>
</dbReference>
<keyword evidence="3" id="KW-1185">Reference proteome</keyword>
<sequence length="925" mass="105070">MSGSGSGSTRLTCTTTGQTSQEVVPVENFQQTTPAHFEEDFATNAGLDAADFGYTMGDTSLEAEEQAPEDDGISVRVKAKRYQNLDLPFQTWVNHRDEYLDEMLRGEGRGDPDVYSFCVGAVWPIPRTAASCRHVTVLACSVSAALLKGTSPAHALDTGMEQEWDGGFFKRVSLKSLGLVVQLGHTPGSSCTSMRRGKYKFTHINVTGIHNVAVQFCECDARIAHRQQLMRVCWWPATAVDPSTCATFNVVRLFQNMNCLGKISAYHFLRSLELLTNADGLHPPPDRRRAFMYIVRQHRMMTMMKRAGRGHSDSGVEGTAQGELVLACRACPQPGRNLPDSWDQINWAEMPEDLRYKFFLFLAEDTNYRLINRNVSSEARDPIIDDGLGYFCNRQEYKKHLRNHVDEDEISSCSGFQAMFLANAKRVKGLRTTGVGGVTCARHNMWRPNGIGDLQRGERYGNMDFILFSAILNTRMRGLPTWMQINPEKVSVWFKVPNFHILGHKWLCHSPFSFHWMWGAGVTDGEDVEQNWEFMNGAAGSTKMMGPGGRHAFLEGLFAFHNWMRTVSYRKVFGRRLARDLKEGKLHKDAFDAFTALIEAERPDLVEKWRKWVLTWESEQHMDGYASPFEMAKPVNTMTDIRVRLGKEELTKTGAGVEVERQHTSSMFISMGLDLEESQRIMAIDIKALANPTPLQELDFVKRKTALLKRINSFRRLQRTYMPELVCFMTPGHREIWNDKTRSPEAVKLFMPSELGATSHAKTCEKGLDKLEEEMWEGEMMVTLEELRQVLRLRTVTNRFCHCNMTGQRALTRGQGVMQQNAIRILKAKLRYWYARNAYQRLRGHGDWEKVYHVLEEEDVRGINERAVSEEEEGERERLRELGAIMEGGIAAAGVVAAGDKTHTMSWIWYSTNLANGEEDLIDGA</sequence>
<dbReference type="InterPro" id="IPR041457">
    <property type="entry name" value="CxC2_KDZ-assoc"/>
</dbReference>
<dbReference type="Pfam" id="PF18803">
    <property type="entry name" value="CxC2"/>
    <property type="match status" value="1"/>
</dbReference>
<evidence type="ECO:0000259" key="1">
    <source>
        <dbReference type="Pfam" id="PF18803"/>
    </source>
</evidence>
<gene>
    <name evidence="2" type="ORF">DFH08DRAFT_1022889</name>
</gene>
<dbReference type="InterPro" id="IPR040521">
    <property type="entry name" value="KDZ"/>
</dbReference>
<reference evidence="2" key="1">
    <citation type="submission" date="2023-03" db="EMBL/GenBank/DDBJ databases">
        <title>Massive genome expansion in bonnet fungi (Mycena s.s.) driven by repeated elements and novel gene families across ecological guilds.</title>
        <authorList>
            <consortium name="Lawrence Berkeley National Laboratory"/>
            <person name="Harder C.B."/>
            <person name="Miyauchi S."/>
            <person name="Viragh M."/>
            <person name="Kuo A."/>
            <person name="Thoen E."/>
            <person name="Andreopoulos B."/>
            <person name="Lu D."/>
            <person name="Skrede I."/>
            <person name="Drula E."/>
            <person name="Henrissat B."/>
            <person name="Morin E."/>
            <person name="Kohler A."/>
            <person name="Barry K."/>
            <person name="LaButti K."/>
            <person name="Morin E."/>
            <person name="Salamov A."/>
            <person name="Lipzen A."/>
            <person name="Mereny Z."/>
            <person name="Hegedus B."/>
            <person name="Baldrian P."/>
            <person name="Stursova M."/>
            <person name="Weitz H."/>
            <person name="Taylor A."/>
            <person name="Grigoriev I.V."/>
            <person name="Nagy L.G."/>
            <person name="Martin F."/>
            <person name="Kauserud H."/>
        </authorList>
    </citation>
    <scope>NUCLEOTIDE SEQUENCE</scope>
    <source>
        <strain evidence="2">CBHHK002</strain>
    </source>
</reference>
<name>A0AAD6ZN20_9AGAR</name>
<accession>A0AAD6ZN20</accession>
<dbReference type="AlphaFoldDB" id="A0AAD6ZN20"/>
<proteinExistence type="predicted"/>
<feature type="domain" description="CxC2-like cysteine cluster KDZ transposase-associated" evidence="1">
    <location>
        <begin position="174"/>
        <end position="278"/>
    </location>
</feature>
<evidence type="ECO:0000313" key="3">
    <source>
        <dbReference type="Proteomes" id="UP001218218"/>
    </source>
</evidence>